<protein>
    <submittedName>
        <fullName evidence="1">Uncharacterized protein</fullName>
    </submittedName>
</protein>
<name>A0ACC1PUI8_9APHY</name>
<accession>A0ACC1PUI8</accession>
<keyword evidence="2" id="KW-1185">Reference proteome</keyword>
<organism evidence="1 2">
    <name type="scientific">Trametes sanguinea</name>
    <dbReference type="NCBI Taxonomy" id="158606"/>
    <lineage>
        <taxon>Eukaryota</taxon>
        <taxon>Fungi</taxon>
        <taxon>Dikarya</taxon>
        <taxon>Basidiomycota</taxon>
        <taxon>Agaricomycotina</taxon>
        <taxon>Agaricomycetes</taxon>
        <taxon>Polyporales</taxon>
        <taxon>Polyporaceae</taxon>
        <taxon>Trametes</taxon>
    </lineage>
</organism>
<gene>
    <name evidence="1" type="ORF">NUW54_g6295</name>
</gene>
<comment type="caution">
    <text evidence="1">The sequence shown here is derived from an EMBL/GenBank/DDBJ whole genome shotgun (WGS) entry which is preliminary data.</text>
</comment>
<dbReference type="Proteomes" id="UP001144978">
    <property type="component" value="Unassembled WGS sequence"/>
</dbReference>
<proteinExistence type="predicted"/>
<evidence type="ECO:0000313" key="1">
    <source>
        <dbReference type="EMBL" id="KAJ3001646.1"/>
    </source>
</evidence>
<evidence type="ECO:0000313" key="2">
    <source>
        <dbReference type="Proteomes" id="UP001144978"/>
    </source>
</evidence>
<reference evidence="1" key="1">
    <citation type="submission" date="2022-08" db="EMBL/GenBank/DDBJ databases">
        <title>Genome Sequence of Pycnoporus sanguineus.</title>
        <authorList>
            <person name="Buettner E."/>
        </authorList>
    </citation>
    <scope>NUCLEOTIDE SEQUENCE</scope>
    <source>
        <strain evidence="1">CG-C14</strain>
    </source>
</reference>
<sequence length="315" mass="36957">MNETESNYSQPKLELYGLYRALRRWRLYLVGVKTLHVEVDAKYIEGMLNEPDLQPNATINRWIQGILLFDFKLIHVPAAQHKGPDALSRRPLGEGEVVEEDDGDEWLDNLALYVGTRPSEIESWFRALEQFEDETAAVYLVPSTNQDKELWKIFQFLKDLEVPEFSTPRARFKFLRRCQNYFVKDGMMFRRYTQRMPAKVVFDVGERERILTEAHDQFGHRGVKATFETIRLRFFWPFYYGDVRRHVSICRECQIRSVKKVEVPLIISTPVDLFYKVYMDVMFMPTARSYNCIVVCRDDLSGVTEARALRGAVGI</sequence>
<dbReference type="EMBL" id="JANSHE010001659">
    <property type="protein sequence ID" value="KAJ3001646.1"/>
    <property type="molecule type" value="Genomic_DNA"/>
</dbReference>